<keyword evidence="9 10" id="KW-0472">Membrane</keyword>
<evidence type="ECO:0000313" key="12">
    <source>
        <dbReference type="EMBL" id="ODV97691.1"/>
    </source>
</evidence>
<dbReference type="PANTHER" id="PTHR31064">
    <property type="entry name" value="POTASSIUM TRANSPORT PROTEIN DDB_G0292412-RELATED"/>
    <property type="match status" value="1"/>
</dbReference>
<feature type="region of interest" description="Disordered" evidence="11">
    <location>
        <begin position="1068"/>
        <end position="1091"/>
    </location>
</feature>
<evidence type="ECO:0000256" key="1">
    <source>
        <dbReference type="ARBA" id="ARBA00004141"/>
    </source>
</evidence>
<accession>A0A1E4U115</accession>
<comment type="subcellular location">
    <subcellularLocation>
        <location evidence="1">Membrane</location>
        <topology evidence="1">Multi-pass membrane protein</topology>
    </subcellularLocation>
</comment>
<feature type="compositionally biased region" description="Low complexity" evidence="11">
    <location>
        <begin position="1032"/>
        <end position="1043"/>
    </location>
</feature>
<evidence type="ECO:0000256" key="5">
    <source>
        <dbReference type="ARBA" id="ARBA00022692"/>
    </source>
</evidence>
<dbReference type="AlphaFoldDB" id="A0A1E4U115"/>
<evidence type="ECO:0000256" key="8">
    <source>
        <dbReference type="ARBA" id="ARBA00023065"/>
    </source>
</evidence>
<evidence type="ECO:0000256" key="10">
    <source>
        <dbReference type="PIRNR" id="PIRNR002450"/>
    </source>
</evidence>
<keyword evidence="3 10" id="KW-0813">Transport</keyword>
<feature type="compositionally biased region" description="Basic and acidic residues" evidence="11">
    <location>
        <begin position="351"/>
        <end position="365"/>
    </location>
</feature>
<feature type="region of interest" description="Disordered" evidence="11">
    <location>
        <begin position="158"/>
        <end position="224"/>
    </location>
</feature>
<dbReference type="GO" id="GO:1990573">
    <property type="term" value="P:potassium ion import across plasma membrane"/>
    <property type="evidence" value="ECO:0007669"/>
    <property type="project" value="TreeGrafter"/>
</dbReference>
<reference evidence="13" key="1">
    <citation type="submission" date="2016-05" db="EMBL/GenBank/DDBJ databases">
        <title>Comparative genomics of biotechnologically important yeasts.</title>
        <authorList>
            <consortium name="DOE Joint Genome Institute"/>
            <person name="Riley R."/>
            <person name="Haridas S."/>
            <person name="Wolfe K.H."/>
            <person name="Lopes M.R."/>
            <person name="Hittinger C.T."/>
            <person name="Goker M."/>
            <person name="Salamov A."/>
            <person name="Wisecaver J."/>
            <person name="Long T.M."/>
            <person name="Aerts A.L."/>
            <person name="Barry K."/>
            <person name="Choi C."/>
            <person name="Clum A."/>
            <person name="Coughlan A.Y."/>
            <person name="Deshpande S."/>
            <person name="Douglass A.P."/>
            <person name="Hanson S.J."/>
            <person name="Klenk H.-P."/>
            <person name="Labutti K."/>
            <person name="Lapidus A."/>
            <person name="Lindquist E."/>
            <person name="Lipzen A."/>
            <person name="Meier-Kolthoff J.P."/>
            <person name="Ohm R.A."/>
            <person name="Otillar R.P."/>
            <person name="Pangilinan J."/>
            <person name="Peng Y."/>
            <person name="Rokas A."/>
            <person name="Rosa C.A."/>
            <person name="Scheuner C."/>
            <person name="Sibirny A.A."/>
            <person name="Slot J.C."/>
            <person name="Stielow J.B."/>
            <person name="Sun H."/>
            <person name="Kurtzman C.P."/>
            <person name="Blackwell M."/>
            <person name="Grigoriev I.V."/>
            <person name="Jeffries T.W."/>
        </authorList>
    </citation>
    <scope>NUCLEOTIDE SEQUENCE [LARGE SCALE GENOMIC DNA]</scope>
    <source>
        <strain evidence="13">NRRL Y-2460</strain>
    </source>
</reference>
<keyword evidence="6 10" id="KW-0630">Potassium</keyword>
<feature type="transmembrane region" description="Helical" evidence="10">
    <location>
        <begin position="794"/>
        <end position="811"/>
    </location>
</feature>
<dbReference type="InterPro" id="IPR003445">
    <property type="entry name" value="Cat_transpt"/>
</dbReference>
<comment type="similarity">
    <text evidence="2 10">Belongs to the TrkH potassium transport family.</text>
</comment>
<evidence type="ECO:0000256" key="2">
    <source>
        <dbReference type="ARBA" id="ARBA00009137"/>
    </source>
</evidence>
<feature type="transmembrane region" description="Helical" evidence="10">
    <location>
        <begin position="610"/>
        <end position="639"/>
    </location>
</feature>
<feature type="region of interest" description="Disordered" evidence="11">
    <location>
        <begin position="253"/>
        <end position="365"/>
    </location>
</feature>
<gene>
    <name evidence="12" type="ORF">PACTADRAFT_83126</name>
</gene>
<proteinExistence type="inferred from homology"/>
<keyword evidence="13" id="KW-1185">Reference proteome</keyword>
<dbReference type="STRING" id="669874.A0A1E4U115"/>
<feature type="region of interest" description="Disordered" evidence="11">
    <location>
        <begin position="1032"/>
        <end position="1053"/>
    </location>
</feature>
<dbReference type="EMBL" id="KV454011">
    <property type="protein sequence ID" value="ODV97691.1"/>
    <property type="molecule type" value="Genomic_DNA"/>
</dbReference>
<dbReference type="Proteomes" id="UP000094236">
    <property type="component" value="Unassembled WGS sequence"/>
</dbReference>
<feature type="compositionally biased region" description="Basic residues" evidence="11">
    <location>
        <begin position="274"/>
        <end position="289"/>
    </location>
</feature>
<keyword evidence="5 10" id="KW-0812">Transmembrane</keyword>
<keyword evidence="8 10" id="KW-0406">Ion transport</keyword>
<protein>
    <recommendedName>
        <fullName evidence="10">Potassium transport protein</fullName>
    </recommendedName>
</protein>
<dbReference type="GO" id="GO:0030007">
    <property type="term" value="P:intracellular potassium ion homeostasis"/>
    <property type="evidence" value="ECO:0007669"/>
    <property type="project" value="UniProtKB-UniRule"/>
</dbReference>
<name>A0A1E4U115_PACTA</name>
<feature type="compositionally biased region" description="Basic and acidic residues" evidence="11">
    <location>
        <begin position="185"/>
        <end position="196"/>
    </location>
</feature>
<feature type="transmembrane region" description="Helical" evidence="10">
    <location>
        <begin position="823"/>
        <end position="845"/>
    </location>
</feature>
<dbReference type="OrthoDB" id="9999863at2759"/>
<keyword evidence="7 10" id="KW-1133">Transmembrane helix</keyword>
<evidence type="ECO:0000256" key="7">
    <source>
        <dbReference type="ARBA" id="ARBA00022989"/>
    </source>
</evidence>
<feature type="region of interest" description="Disordered" evidence="11">
    <location>
        <begin position="907"/>
        <end position="931"/>
    </location>
</feature>
<evidence type="ECO:0000256" key="3">
    <source>
        <dbReference type="ARBA" id="ARBA00022448"/>
    </source>
</evidence>
<dbReference type="NCBIfam" id="TIGR00934">
    <property type="entry name" value="2a38euk"/>
    <property type="match status" value="1"/>
</dbReference>
<feature type="transmembrane region" description="Helical" evidence="10">
    <location>
        <begin position="104"/>
        <end position="125"/>
    </location>
</feature>
<feature type="transmembrane region" description="Helical" evidence="10">
    <location>
        <begin position="544"/>
        <end position="568"/>
    </location>
</feature>
<dbReference type="InterPro" id="IPR051143">
    <property type="entry name" value="TrkH_K-transport"/>
</dbReference>
<dbReference type="PANTHER" id="PTHR31064:SF30">
    <property type="entry name" value="HIGH-AFFINITY POTASSIUM TRANSPORT PROTEIN-RELATED"/>
    <property type="match status" value="1"/>
</dbReference>
<dbReference type="GO" id="GO:0140107">
    <property type="term" value="F:high-affinity potassium ion transmembrane transporter activity"/>
    <property type="evidence" value="ECO:0007669"/>
    <property type="project" value="TreeGrafter"/>
</dbReference>
<evidence type="ECO:0000256" key="6">
    <source>
        <dbReference type="ARBA" id="ARBA00022958"/>
    </source>
</evidence>
<feature type="transmembrane region" description="Helical" evidence="10">
    <location>
        <begin position="673"/>
        <end position="693"/>
    </location>
</feature>
<sequence>MIFKMNFKVPRIRNKALKGSYGFRIRNKIGSFEKKFGSKIAKIIPSFIVAHYYYIILMIIITSVLIYPQKNIAYIDALVFATGSCTQAGLNTVNVNNLTLFQQMVIYSMCFFTTPIFIHGFILYLRFYWFERYFDGIKESSKLNYKMRRTATLATYRTQTMDNDNTKRQEGKGINSLDDINSTGNHRDNYVEHLSEPSDPSDESDENNQKHDIPVDGRDIKFADLPNPRAIKDKTEIEPKDMLMSIALMQKNHDKENDESGPALVINGPAERERKKRRHHKHKKPHYKKFVYQPSSKPKMDIRRPSIQFDVPEAPSRTTNIINSSEDENNDNNFNRNRFRFLRGNRNSSNHSKDHPSSGADNDHYMNRNEEVFDSSSFSSANDNEEAESDGDIDEVLARAQTNISASSATSSQNNYNGFKLNNKAKTFDVNESKKSGSLRKSPTFEKSALRNFNRRKVGQRLRRLSRYSSSVFENKTSDDDRYDLDEEKDLLPMNSVPAMSTNYLSWTPTIARNSTFVALSESQKEELGGVEYRAVKLLIKIVTIYYIGFHIFAIVCFLPWILVRGYYIDVVRDDGVSPTWWSIFHAASAFNDLGFTLTPDSMMSFYENVYVLLMSSFFIVVGNTGFPVMLRFIIWLFFKISPPLSLMRESLGFLLDHPRRCFTLLFPSVPTWWLFSTLVLLNGTDLVLFFILDLNNKTLTTIPTGFRIIDGLFQAISTRTAGFTVVNLADLHPSVQVSYMLMMYISVLPLAISIRRTNVYEEQSLGVYSTPKDDDEKDNTTKTFIGTHLRKQLSFDLWFIFLGLFIICIVEGSRLESGDINFTIFQILFEIVSAYSCVGLSLGYPNTDTSFCAQFSTISKLVIIFMMVRGRHRGLPYALDRAILLPSDKLQKIDAMQEKYNFSRTNTNATSAKLNARRNSQENKGHHRTSSFMNQASNALKNFKAFGLSLDQPHHYSHRQANHAGSKPAPDLEHNENNSLIEEEQERSTLNKSPSPLTGDRNETQNEQNNFNFVAHNSNNRNFQHIVRNENNSHNANNNSYSPRHNNDNHNYRENSQINFAHIDNNINNYEDSSHSPKPNNSSLPHRNSF</sequence>
<dbReference type="InterPro" id="IPR004773">
    <property type="entry name" value="K/Na_transp_Trk1/HKT1"/>
</dbReference>
<feature type="region of interest" description="Disordered" evidence="11">
    <location>
        <begin position="981"/>
        <end position="1006"/>
    </location>
</feature>
<dbReference type="InterPro" id="IPR015958">
    <property type="entry name" value="Trk1_fungi"/>
</dbReference>
<dbReference type="GO" id="GO:0005886">
    <property type="term" value="C:plasma membrane"/>
    <property type="evidence" value="ECO:0007669"/>
    <property type="project" value="InterPro"/>
</dbReference>
<evidence type="ECO:0000256" key="11">
    <source>
        <dbReference type="SAM" id="MobiDB-lite"/>
    </source>
</evidence>
<keyword evidence="4 10" id="KW-0633">Potassium transport</keyword>
<dbReference type="Pfam" id="PF02386">
    <property type="entry name" value="TrkH"/>
    <property type="match status" value="1"/>
</dbReference>
<feature type="transmembrane region" description="Helical" evidence="10">
    <location>
        <begin position="43"/>
        <end position="67"/>
    </location>
</feature>
<organism evidence="12 13">
    <name type="scientific">Pachysolen tannophilus NRRL Y-2460</name>
    <dbReference type="NCBI Taxonomy" id="669874"/>
    <lineage>
        <taxon>Eukaryota</taxon>
        <taxon>Fungi</taxon>
        <taxon>Dikarya</taxon>
        <taxon>Ascomycota</taxon>
        <taxon>Saccharomycotina</taxon>
        <taxon>Pichiomycetes</taxon>
        <taxon>Pachysolenaceae</taxon>
        <taxon>Pachysolen</taxon>
    </lineage>
</organism>
<evidence type="ECO:0000313" key="13">
    <source>
        <dbReference type="Proteomes" id="UP000094236"/>
    </source>
</evidence>
<evidence type="ECO:0000256" key="9">
    <source>
        <dbReference type="ARBA" id="ARBA00023136"/>
    </source>
</evidence>
<feature type="transmembrane region" description="Helical" evidence="10">
    <location>
        <begin position="851"/>
        <end position="869"/>
    </location>
</feature>
<dbReference type="PIRSF" id="PIRSF002450">
    <property type="entry name" value="K+_transpter_TRK"/>
    <property type="match status" value="1"/>
</dbReference>
<feature type="compositionally biased region" description="Basic and acidic residues" evidence="11">
    <location>
        <begin position="207"/>
        <end position="222"/>
    </location>
</feature>
<evidence type="ECO:0000256" key="4">
    <source>
        <dbReference type="ARBA" id="ARBA00022538"/>
    </source>
</evidence>